<organism evidence="9 10">
    <name type="scientific">Candidatus Kuenenbacteria bacterium RIFCSPLOWO2_02_FULL_42_16</name>
    <dbReference type="NCBI Taxonomy" id="1798564"/>
    <lineage>
        <taxon>Bacteria</taxon>
        <taxon>Candidatus Kueneniibacteriota</taxon>
    </lineage>
</organism>
<evidence type="ECO:0000256" key="6">
    <source>
        <dbReference type="ARBA" id="ARBA00023239"/>
    </source>
</evidence>
<keyword evidence="6 7" id="KW-0456">Lyase</keyword>
<comment type="similarity">
    <text evidence="3 7">Belongs to the NAD(P)-dependent epimerase/dehydratase family. dTDP-glucose dehydratase subfamily.</text>
</comment>
<protein>
    <recommendedName>
        <fullName evidence="4 7">dTDP-glucose 4,6-dehydratase</fullName>
        <ecNumber evidence="4 7">4.2.1.46</ecNumber>
    </recommendedName>
</protein>
<reference evidence="9 10" key="1">
    <citation type="journal article" date="2016" name="Nat. Commun.">
        <title>Thousands of microbial genomes shed light on interconnected biogeochemical processes in an aquifer system.</title>
        <authorList>
            <person name="Anantharaman K."/>
            <person name="Brown C.T."/>
            <person name="Hug L.A."/>
            <person name="Sharon I."/>
            <person name="Castelle C.J."/>
            <person name="Probst A.J."/>
            <person name="Thomas B.C."/>
            <person name="Singh A."/>
            <person name="Wilkins M.J."/>
            <person name="Karaoz U."/>
            <person name="Brodie E.L."/>
            <person name="Williams K.H."/>
            <person name="Hubbard S.S."/>
            <person name="Banfield J.F."/>
        </authorList>
    </citation>
    <scope>NUCLEOTIDE SEQUENCE [LARGE SCALE GENOMIC DNA]</scope>
</reference>
<dbReference type="FunFam" id="3.40.50.720:FF:000304">
    <property type="entry name" value="UDP-glucose 4,6-dehydratase"/>
    <property type="match status" value="1"/>
</dbReference>
<evidence type="ECO:0000256" key="2">
    <source>
        <dbReference type="ARBA" id="ARBA00001911"/>
    </source>
</evidence>
<dbReference type="Pfam" id="PF16363">
    <property type="entry name" value="GDP_Man_Dehyd"/>
    <property type="match status" value="1"/>
</dbReference>
<dbReference type="NCBIfam" id="TIGR01181">
    <property type="entry name" value="dTDP_gluc_dehyt"/>
    <property type="match status" value="1"/>
</dbReference>
<dbReference type="Proteomes" id="UP000177998">
    <property type="component" value="Unassembled WGS sequence"/>
</dbReference>
<dbReference type="InterPro" id="IPR005888">
    <property type="entry name" value="dTDP_Gluc_deHydtase"/>
</dbReference>
<dbReference type="Gene3D" id="3.90.25.10">
    <property type="entry name" value="UDP-galactose 4-epimerase, domain 1"/>
    <property type="match status" value="1"/>
</dbReference>
<comment type="cofactor">
    <cofactor evidence="2 7">
        <name>NAD(+)</name>
        <dbReference type="ChEBI" id="CHEBI:57540"/>
    </cofactor>
</comment>
<dbReference type="GO" id="GO:0008460">
    <property type="term" value="F:dTDP-glucose 4,6-dehydratase activity"/>
    <property type="evidence" value="ECO:0007669"/>
    <property type="project" value="UniProtKB-EC"/>
</dbReference>
<dbReference type="InterPro" id="IPR036291">
    <property type="entry name" value="NAD(P)-bd_dom_sf"/>
</dbReference>
<sequence length="320" mass="36394">MKLLVTGGAGFIGSNFIHYWLKNYPDDDIVNLDKLTYAGNLASLKDVANDKRYKFIKGDICDFKLAAGVMKGIDLVVHFAAESHVDNSIVGPDVFIKTNIVGTHTLLKAALANKIRRFHHISTDEVFGQLALDSKEKFNEDTVYNPRSPYAASKAGADHLVRAYYHTYGLPITITNCSNNYGHYQHREKFIPTIIANLLTGKKVPLYGDGKNVRDWLFVEDHCRAIDLVLQKGKIGQTYCVGGLSEEADNLAIIKKVLKILGKGEELIEFVKDRPGHDRRYALDWSKIKQELGYEPKFGLEEYLKKTVEWYQKNEQWWHK</sequence>
<dbReference type="CDD" id="cd05246">
    <property type="entry name" value="dTDP_GD_SDR_e"/>
    <property type="match status" value="1"/>
</dbReference>
<dbReference type="GO" id="GO:0009225">
    <property type="term" value="P:nucleotide-sugar metabolic process"/>
    <property type="evidence" value="ECO:0007669"/>
    <property type="project" value="InterPro"/>
</dbReference>
<evidence type="ECO:0000256" key="4">
    <source>
        <dbReference type="ARBA" id="ARBA00011990"/>
    </source>
</evidence>
<dbReference type="EMBL" id="MFMZ01000027">
    <property type="protein sequence ID" value="OGG90962.1"/>
    <property type="molecule type" value="Genomic_DNA"/>
</dbReference>
<evidence type="ECO:0000256" key="1">
    <source>
        <dbReference type="ARBA" id="ARBA00001539"/>
    </source>
</evidence>
<dbReference type="SUPFAM" id="SSF51735">
    <property type="entry name" value="NAD(P)-binding Rossmann-fold domains"/>
    <property type="match status" value="1"/>
</dbReference>
<evidence type="ECO:0000313" key="10">
    <source>
        <dbReference type="Proteomes" id="UP000177998"/>
    </source>
</evidence>
<evidence type="ECO:0000256" key="5">
    <source>
        <dbReference type="ARBA" id="ARBA00023027"/>
    </source>
</evidence>
<dbReference type="EC" id="4.2.1.46" evidence="4 7"/>
<feature type="domain" description="NAD(P)-binding" evidence="8">
    <location>
        <begin position="4"/>
        <end position="307"/>
    </location>
</feature>
<keyword evidence="5" id="KW-0520">NAD</keyword>
<dbReference type="AlphaFoldDB" id="A0A1F6FYN4"/>
<dbReference type="Gene3D" id="3.40.50.720">
    <property type="entry name" value="NAD(P)-binding Rossmann-like Domain"/>
    <property type="match status" value="1"/>
</dbReference>
<comment type="caution">
    <text evidence="9">The sequence shown here is derived from an EMBL/GenBank/DDBJ whole genome shotgun (WGS) entry which is preliminary data.</text>
</comment>
<gene>
    <name evidence="9" type="ORF">A3H55_01960</name>
</gene>
<evidence type="ECO:0000259" key="8">
    <source>
        <dbReference type="Pfam" id="PF16363"/>
    </source>
</evidence>
<evidence type="ECO:0000256" key="3">
    <source>
        <dbReference type="ARBA" id="ARBA00008178"/>
    </source>
</evidence>
<dbReference type="PANTHER" id="PTHR43000">
    <property type="entry name" value="DTDP-D-GLUCOSE 4,6-DEHYDRATASE-RELATED"/>
    <property type="match status" value="1"/>
</dbReference>
<dbReference type="InterPro" id="IPR016040">
    <property type="entry name" value="NAD(P)-bd_dom"/>
</dbReference>
<evidence type="ECO:0000313" key="9">
    <source>
        <dbReference type="EMBL" id="OGG90962.1"/>
    </source>
</evidence>
<name>A0A1F6FYN4_9BACT</name>
<comment type="catalytic activity">
    <reaction evidence="1 7">
        <text>dTDP-alpha-D-glucose = dTDP-4-dehydro-6-deoxy-alpha-D-glucose + H2O</text>
        <dbReference type="Rhea" id="RHEA:17221"/>
        <dbReference type="ChEBI" id="CHEBI:15377"/>
        <dbReference type="ChEBI" id="CHEBI:57477"/>
        <dbReference type="ChEBI" id="CHEBI:57649"/>
        <dbReference type="EC" id="4.2.1.46"/>
    </reaction>
</comment>
<dbReference type="STRING" id="1798564.A3H55_01960"/>
<accession>A0A1F6FYN4</accession>
<evidence type="ECO:0000256" key="7">
    <source>
        <dbReference type="RuleBase" id="RU004473"/>
    </source>
</evidence>
<proteinExistence type="inferred from homology"/>